<dbReference type="InterPro" id="IPR011051">
    <property type="entry name" value="RmlC_Cupin_sf"/>
</dbReference>
<dbReference type="Gene3D" id="2.60.120.10">
    <property type="entry name" value="Jelly Rolls"/>
    <property type="match status" value="1"/>
</dbReference>
<dbReference type="InterPro" id="IPR014710">
    <property type="entry name" value="RmlC-like_jellyroll"/>
</dbReference>
<evidence type="ECO:0000313" key="1">
    <source>
        <dbReference type="EMBL" id="QGM48132.1"/>
    </source>
</evidence>
<reference evidence="1 2" key="1">
    <citation type="submission" date="2019-11" db="EMBL/GenBank/DDBJ databases">
        <title>The genome sequence of Methylocystis heyeri.</title>
        <authorList>
            <person name="Oshkin I.Y."/>
            <person name="Miroshnikov K."/>
            <person name="Dedysh S.N."/>
        </authorList>
    </citation>
    <scope>NUCLEOTIDE SEQUENCE [LARGE SCALE GENOMIC DNA]</scope>
    <source>
        <strain evidence="1 2">H2</strain>
    </source>
</reference>
<dbReference type="CDD" id="cd06981">
    <property type="entry name" value="cupin_reut_a1446"/>
    <property type="match status" value="1"/>
</dbReference>
<dbReference type="EMBL" id="CP046052">
    <property type="protein sequence ID" value="QGM48132.1"/>
    <property type="molecule type" value="Genomic_DNA"/>
</dbReference>
<gene>
    <name evidence="1" type="ORF">H2LOC_017220</name>
</gene>
<proteinExistence type="predicted"/>
<dbReference type="SUPFAM" id="SSF51182">
    <property type="entry name" value="RmlC-like cupins"/>
    <property type="match status" value="1"/>
</dbReference>
<keyword evidence="2" id="KW-1185">Reference proteome</keyword>
<protein>
    <submittedName>
        <fullName evidence="1">Cupin</fullName>
    </submittedName>
</protein>
<dbReference type="Proteomes" id="UP000309061">
    <property type="component" value="Chromosome"/>
</dbReference>
<sequence length="108" mass="12001">MLSGDLFGDLPTVLAEEEIFLLADRPGARIEKIVSTGQASPPGFWYDQPFAEWVFLLQGSAGLLIEGEGAARELRPGAWLEIPAHVRHRVEWTDPARPTLWLAIHLKS</sequence>
<dbReference type="OrthoDB" id="9798585at2"/>
<name>A0A6B8KK84_9HYPH</name>
<organism evidence="1 2">
    <name type="scientific">Methylocystis heyeri</name>
    <dbReference type="NCBI Taxonomy" id="391905"/>
    <lineage>
        <taxon>Bacteria</taxon>
        <taxon>Pseudomonadati</taxon>
        <taxon>Pseudomonadota</taxon>
        <taxon>Alphaproteobacteria</taxon>
        <taxon>Hyphomicrobiales</taxon>
        <taxon>Methylocystaceae</taxon>
        <taxon>Methylocystis</taxon>
    </lineage>
</organism>
<dbReference type="AlphaFoldDB" id="A0A6B8KK84"/>
<evidence type="ECO:0000313" key="2">
    <source>
        <dbReference type="Proteomes" id="UP000309061"/>
    </source>
</evidence>
<dbReference type="KEGG" id="mhey:H2LOC_017220"/>
<accession>A0A6B8KK84</accession>